<dbReference type="InterPro" id="IPR036388">
    <property type="entry name" value="WH-like_DNA-bd_sf"/>
</dbReference>
<keyword evidence="3" id="KW-1185">Reference proteome</keyword>
<dbReference type="Pfam" id="PF00196">
    <property type="entry name" value="GerE"/>
    <property type="match status" value="1"/>
</dbReference>
<evidence type="ECO:0000313" key="2">
    <source>
        <dbReference type="EMBL" id="QBJ88869.1"/>
    </source>
</evidence>
<dbReference type="Gene3D" id="1.10.10.10">
    <property type="entry name" value="Winged helix-like DNA-binding domain superfamily/Winged helix DNA-binding domain"/>
    <property type="match status" value="2"/>
</dbReference>
<dbReference type="Proteomes" id="UP000292547">
    <property type="component" value="Chromosome"/>
</dbReference>
<proteinExistence type="predicted"/>
<dbReference type="PANTHER" id="PTHR34293:SF1">
    <property type="entry name" value="HTH-TYPE TRANSCRIPTIONAL REGULATOR TRMBL2"/>
    <property type="match status" value="1"/>
</dbReference>
<protein>
    <submittedName>
        <fullName evidence="2">LuxR family transcriptional regulator</fullName>
    </submittedName>
</protein>
<organism evidence="2 3">
    <name type="scientific">Streptomyces seoulensis</name>
    <dbReference type="NCBI Taxonomy" id="73044"/>
    <lineage>
        <taxon>Bacteria</taxon>
        <taxon>Bacillati</taxon>
        <taxon>Actinomycetota</taxon>
        <taxon>Actinomycetes</taxon>
        <taxon>Kitasatosporales</taxon>
        <taxon>Streptomycetaceae</taxon>
        <taxon>Streptomyces</taxon>
    </lineage>
</organism>
<accession>A0A4P6TNQ4</accession>
<evidence type="ECO:0000259" key="1">
    <source>
        <dbReference type="PROSITE" id="PS50043"/>
    </source>
</evidence>
<evidence type="ECO:0000313" key="3">
    <source>
        <dbReference type="Proteomes" id="UP000292547"/>
    </source>
</evidence>
<dbReference type="InterPro" id="IPR051797">
    <property type="entry name" value="TrmB-like"/>
</dbReference>
<name>A0A4P6TNQ4_STRSO</name>
<dbReference type="PRINTS" id="PR00038">
    <property type="entry name" value="HTHLUXR"/>
</dbReference>
<dbReference type="RefSeq" id="WP_031183865.1">
    <property type="nucleotide sequence ID" value="NZ_CP032229.1"/>
</dbReference>
<dbReference type="GO" id="GO:0006355">
    <property type="term" value="P:regulation of DNA-templated transcription"/>
    <property type="evidence" value="ECO:0007669"/>
    <property type="project" value="InterPro"/>
</dbReference>
<dbReference type="PROSITE" id="PS50043">
    <property type="entry name" value="HTH_LUXR_2"/>
    <property type="match status" value="1"/>
</dbReference>
<gene>
    <name evidence="2" type="ORF">D0Z67_00025</name>
</gene>
<dbReference type="CDD" id="cd06170">
    <property type="entry name" value="LuxR_C_like"/>
    <property type="match status" value="1"/>
</dbReference>
<dbReference type="GeneID" id="300097327"/>
<dbReference type="PANTHER" id="PTHR34293">
    <property type="entry name" value="HTH-TYPE TRANSCRIPTIONAL REGULATOR TRMBL2"/>
    <property type="match status" value="1"/>
</dbReference>
<dbReference type="OrthoDB" id="4266042at2"/>
<dbReference type="InterPro" id="IPR000792">
    <property type="entry name" value="Tscrpt_reg_LuxR_C"/>
</dbReference>
<dbReference type="KEGG" id="sseo:D0Z67_00025"/>
<feature type="domain" description="HTH luxR-type" evidence="1">
    <location>
        <begin position="261"/>
        <end position="326"/>
    </location>
</feature>
<dbReference type="SMART" id="SM00421">
    <property type="entry name" value="HTH_LUXR"/>
    <property type="match status" value="1"/>
</dbReference>
<dbReference type="InterPro" id="IPR016032">
    <property type="entry name" value="Sig_transdc_resp-reg_C-effctor"/>
</dbReference>
<sequence>MLDLLGLDHQTESVYRAMLDHPEDGVEGLVARLGRPAKEIRDALDRLSELALVRFSTEDPTQLHAVSPHLGIEILLARQQAELAAQQQRVEASRAVAARLISEFAGQQEDVPEAGVQYLRGLESIRDYLTALNHQVRHEFLAFAPGGPQTEANMQASRPLNQRLLERGVQMRTIYLDSIRRDAATVAYAEWLVDKGGQVRTVPSLPNRMIICDRQVAIMAADSNATSVGAVVLSAPGLIAALCTLFDTTWQAAEALGTPPAGREQEGLTRQQAEVLHLLAEGHTDDAIARKLGVSPRTARRFANTLMAQLDARSRFQAGVRAVQYGHLPASVG</sequence>
<dbReference type="AlphaFoldDB" id="A0A4P6TNQ4"/>
<reference evidence="2 3" key="1">
    <citation type="submission" date="2018-08" db="EMBL/GenBank/DDBJ databases">
        <title>The complete genome sequence of Streptomyces seoulensis, a pioneer strain for nickel superoxide dismutase discovery.</title>
        <authorList>
            <person name="Shin J."/>
            <person name="Lee J.-S."/>
            <person name="Lee E.-J."/>
            <person name="Youn H.-D."/>
        </authorList>
    </citation>
    <scope>NUCLEOTIDE SEQUENCE [LARGE SCALE GENOMIC DNA]</scope>
    <source>
        <strain evidence="2 3">KCTC 9819</strain>
    </source>
</reference>
<dbReference type="EMBL" id="CP032229">
    <property type="protein sequence ID" value="QBJ88869.1"/>
    <property type="molecule type" value="Genomic_DNA"/>
</dbReference>
<dbReference type="GO" id="GO:0003677">
    <property type="term" value="F:DNA binding"/>
    <property type="evidence" value="ECO:0007669"/>
    <property type="project" value="InterPro"/>
</dbReference>
<dbReference type="STRING" id="73044.GCA_000725795_05808"/>
<dbReference type="SUPFAM" id="SSF46894">
    <property type="entry name" value="C-terminal effector domain of the bipartite response regulators"/>
    <property type="match status" value="1"/>
</dbReference>